<proteinExistence type="predicted"/>
<dbReference type="RefSeq" id="WP_186775571.1">
    <property type="nucleotide sequence ID" value="NZ_SJPW01000004.1"/>
</dbReference>
<comment type="caution">
    <text evidence="1">The sequence shown here is derived from an EMBL/GenBank/DDBJ whole genome shotgun (WGS) entry which is preliminary data.</text>
</comment>
<dbReference type="SUPFAM" id="SSF53335">
    <property type="entry name" value="S-adenosyl-L-methionine-dependent methyltransferases"/>
    <property type="match status" value="1"/>
</dbReference>
<sequence>MYRENYLESRERCLAAFGPKEASEYDAWVAVLTRQDHEACLADLSNCVSLVADTNVLDAGAGTGALCHALTLVPGLRVTALEPCPAMRSILNAKPDLSHIETVAGFCDHPSDRDLFEDGQFDVIASRQLTNCLYDPLAAFRNWHAWLQPLGTVVVMDGLFDRSAWSGIWDGVVDTLPLSACRTMATVPYLMEQCGFRVTFAGFMEVTNTLPSTRTMRYMVAAKKCDG</sequence>
<dbReference type="Gene3D" id="3.40.50.150">
    <property type="entry name" value="Vaccinia Virus protein VP39"/>
    <property type="match status" value="1"/>
</dbReference>
<gene>
    <name evidence="1" type="ORF">Poly51_30640</name>
</gene>
<dbReference type="CDD" id="cd02440">
    <property type="entry name" value="AdoMet_MTases"/>
    <property type="match status" value="1"/>
</dbReference>
<dbReference type="Proteomes" id="UP000318288">
    <property type="component" value="Unassembled WGS sequence"/>
</dbReference>
<name>A0A5C6F1T8_9BACT</name>
<protein>
    <recommendedName>
        <fullName evidence="3">Methyltransferase type 11 domain-containing protein</fullName>
    </recommendedName>
</protein>
<keyword evidence="2" id="KW-1185">Reference proteome</keyword>
<dbReference type="AlphaFoldDB" id="A0A5C6F1T8"/>
<accession>A0A5C6F1T8</accession>
<dbReference type="Pfam" id="PF13489">
    <property type="entry name" value="Methyltransf_23"/>
    <property type="match status" value="1"/>
</dbReference>
<evidence type="ECO:0008006" key="3">
    <source>
        <dbReference type="Google" id="ProtNLM"/>
    </source>
</evidence>
<organism evidence="1 2">
    <name type="scientific">Rubripirellula tenax</name>
    <dbReference type="NCBI Taxonomy" id="2528015"/>
    <lineage>
        <taxon>Bacteria</taxon>
        <taxon>Pseudomonadati</taxon>
        <taxon>Planctomycetota</taxon>
        <taxon>Planctomycetia</taxon>
        <taxon>Pirellulales</taxon>
        <taxon>Pirellulaceae</taxon>
        <taxon>Rubripirellula</taxon>
    </lineage>
</organism>
<evidence type="ECO:0000313" key="1">
    <source>
        <dbReference type="EMBL" id="TWU54347.1"/>
    </source>
</evidence>
<reference evidence="1 2" key="1">
    <citation type="submission" date="2019-02" db="EMBL/GenBank/DDBJ databases">
        <title>Deep-cultivation of Planctomycetes and their phenomic and genomic characterization uncovers novel biology.</title>
        <authorList>
            <person name="Wiegand S."/>
            <person name="Jogler M."/>
            <person name="Boedeker C."/>
            <person name="Pinto D."/>
            <person name="Vollmers J."/>
            <person name="Rivas-Marin E."/>
            <person name="Kohn T."/>
            <person name="Peeters S.H."/>
            <person name="Heuer A."/>
            <person name="Rast P."/>
            <person name="Oberbeckmann S."/>
            <person name="Bunk B."/>
            <person name="Jeske O."/>
            <person name="Meyerdierks A."/>
            <person name="Storesund J.E."/>
            <person name="Kallscheuer N."/>
            <person name="Luecker S."/>
            <person name="Lage O.M."/>
            <person name="Pohl T."/>
            <person name="Merkel B.J."/>
            <person name="Hornburger P."/>
            <person name="Mueller R.-W."/>
            <person name="Bruemmer F."/>
            <person name="Labrenz M."/>
            <person name="Spormann A.M."/>
            <person name="Op Den Camp H."/>
            <person name="Overmann J."/>
            <person name="Amann R."/>
            <person name="Jetten M.S.M."/>
            <person name="Mascher T."/>
            <person name="Medema M.H."/>
            <person name="Devos D.P."/>
            <person name="Kaster A.-K."/>
            <person name="Ovreas L."/>
            <person name="Rohde M."/>
            <person name="Galperin M.Y."/>
            <person name="Jogler C."/>
        </authorList>
    </citation>
    <scope>NUCLEOTIDE SEQUENCE [LARGE SCALE GENOMIC DNA]</scope>
    <source>
        <strain evidence="1 2">Poly51</strain>
    </source>
</reference>
<evidence type="ECO:0000313" key="2">
    <source>
        <dbReference type="Proteomes" id="UP000318288"/>
    </source>
</evidence>
<dbReference type="EMBL" id="SJPW01000004">
    <property type="protein sequence ID" value="TWU54347.1"/>
    <property type="molecule type" value="Genomic_DNA"/>
</dbReference>
<dbReference type="InterPro" id="IPR029063">
    <property type="entry name" value="SAM-dependent_MTases_sf"/>
</dbReference>